<dbReference type="EMBL" id="SNWR01000001">
    <property type="protein sequence ID" value="TDO40775.1"/>
    <property type="molecule type" value="Genomic_DNA"/>
</dbReference>
<dbReference type="RefSeq" id="WP_133874900.1">
    <property type="nucleotide sequence ID" value="NZ_BOMD01000012.1"/>
</dbReference>
<reference evidence="1 2" key="1">
    <citation type="submission" date="2019-03" db="EMBL/GenBank/DDBJ databases">
        <title>Sequencing the genomes of 1000 actinobacteria strains.</title>
        <authorList>
            <person name="Klenk H.-P."/>
        </authorList>
    </citation>
    <scope>NUCLEOTIDE SEQUENCE [LARGE SCALE GENOMIC DNA]</scope>
    <source>
        <strain evidence="1 2">DSM 43805</strain>
    </source>
</reference>
<keyword evidence="2" id="KW-1185">Reference proteome</keyword>
<evidence type="ECO:0000313" key="2">
    <source>
        <dbReference type="Proteomes" id="UP000294901"/>
    </source>
</evidence>
<sequence length="133" mass="14334">MTTPTFVYDGDCSFCTTCAEFIETRIPTHARVVPWQFADLESLGLTVEQCEEAVQWVGADGSTASGPDAIALMLRDAGRGWQLAGGALQLGPVRLAAWPAYRWVADHRHLLPGGTAACSLPQAQRDLLYGKDA</sequence>
<proteinExistence type="predicted"/>
<dbReference type="GO" id="GO:0015035">
    <property type="term" value="F:protein-disulfide reductase activity"/>
    <property type="evidence" value="ECO:0007669"/>
    <property type="project" value="InterPro"/>
</dbReference>
<evidence type="ECO:0000313" key="1">
    <source>
        <dbReference type="EMBL" id="TDO40775.1"/>
    </source>
</evidence>
<gene>
    <name evidence="1" type="ORF">C8E87_4494</name>
</gene>
<protein>
    <submittedName>
        <fullName evidence="1">Putative DCC family thiol-disulfide oxidoreductase YuxK</fullName>
    </submittedName>
</protein>
<dbReference type="AlphaFoldDB" id="A0A4R6K0U9"/>
<dbReference type="Proteomes" id="UP000294901">
    <property type="component" value="Unassembled WGS sequence"/>
</dbReference>
<dbReference type="OrthoDB" id="9813713at2"/>
<comment type="caution">
    <text evidence="1">The sequence shown here is derived from an EMBL/GenBank/DDBJ whole genome shotgun (WGS) entry which is preliminary data.</text>
</comment>
<dbReference type="Pfam" id="PF04134">
    <property type="entry name" value="DCC1-like"/>
    <property type="match status" value="1"/>
</dbReference>
<accession>A0A4R6K0U9</accession>
<name>A0A4R6K0U9_9ACTN</name>
<dbReference type="InterPro" id="IPR007263">
    <property type="entry name" value="DCC1-like"/>
</dbReference>
<organism evidence="1 2">
    <name type="scientific">Paractinoplanes brasiliensis</name>
    <dbReference type="NCBI Taxonomy" id="52695"/>
    <lineage>
        <taxon>Bacteria</taxon>
        <taxon>Bacillati</taxon>
        <taxon>Actinomycetota</taxon>
        <taxon>Actinomycetes</taxon>
        <taxon>Micromonosporales</taxon>
        <taxon>Micromonosporaceae</taxon>
        <taxon>Paractinoplanes</taxon>
    </lineage>
</organism>